<dbReference type="Proteomes" id="UP001054945">
    <property type="component" value="Unassembled WGS sequence"/>
</dbReference>
<evidence type="ECO:0000313" key="1">
    <source>
        <dbReference type="EMBL" id="GIY75787.1"/>
    </source>
</evidence>
<keyword evidence="1" id="KW-0548">Nucleotidyltransferase</keyword>
<evidence type="ECO:0000313" key="2">
    <source>
        <dbReference type="Proteomes" id="UP001054945"/>
    </source>
</evidence>
<accession>A0AAV4VZB2</accession>
<dbReference type="EMBL" id="BPLR01015389">
    <property type="protein sequence ID" value="GIY75787.1"/>
    <property type="molecule type" value="Genomic_DNA"/>
</dbReference>
<dbReference type="AlphaFoldDB" id="A0AAV4VZB2"/>
<reference evidence="1 2" key="1">
    <citation type="submission" date="2021-06" db="EMBL/GenBank/DDBJ databases">
        <title>Caerostris extrusa draft genome.</title>
        <authorList>
            <person name="Kono N."/>
            <person name="Arakawa K."/>
        </authorList>
    </citation>
    <scope>NUCLEOTIDE SEQUENCE [LARGE SCALE GENOMIC DNA]</scope>
</reference>
<protein>
    <submittedName>
        <fullName evidence="1">Reverse transcriptase</fullName>
    </submittedName>
</protein>
<dbReference type="GO" id="GO:0003964">
    <property type="term" value="F:RNA-directed DNA polymerase activity"/>
    <property type="evidence" value="ECO:0007669"/>
    <property type="project" value="UniProtKB-KW"/>
</dbReference>
<comment type="caution">
    <text evidence="1">The sequence shown here is derived from an EMBL/GenBank/DDBJ whole genome shotgun (WGS) entry which is preliminary data.</text>
</comment>
<sequence>MKIVIFENSKTAEKKSGTMSIVSVAILFTKNSPHPLMLHRSTYENRYPETCEFLNNSITDDGIVGGHQNTERAYNTLLECIHIFKEAGMILHKQQTNSKALQELWMKEDYVLKDSSEIFRSTNVNFKVLRSS</sequence>
<keyword evidence="1" id="KW-0808">Transferase</keyword>
<name>A0AAV4VZB2_CAEEX</name>
<gene>
    <name evidence="1" type="primary">AVEN_217735_1</name>
    <name evidence="1" type="ORF">CEXT_493171</name>
</gene>
<proteinExistence type="predicted"/>
<keyword evidence="1" id="KW-0695">RNA-directed DNA polymerase</keyword>
<organism evidence="1 2">
    <name type="scientific">Caerostris extrusa</name>
    <name type="common">Bark spider</name>
    <name type="synonym">Caerostris bankana</name>
    <dbReference type="NCBI Taxonomy" id="172846"/>
    <lineage>
        <taxon>Eukaryota</taxon>
        <taxon>Metazoa</taxon>
        <taxon>Ecdysozoa</taxon>
        <taxon>Arthropoda</taxon>
        <taxon>Chelicerata</taxon>
        <taxon>Arachnida</taxon>
        <taxon>Araneae</taxon>
        <taxon>Araneomorphae</taxon>
        <taxon>Entelegynae</taxon>
        <taxon>Araneoidea</taxon>
        <taxon>Araneidae</taxon>
        <taxon>Caerostris</taxon>
    </lineage>
</organism>
<keyword evidence="2" id="KW-1185">Reference proteome</keyword>